<organism evidence="3 4">
    <name type="scientific">Nonomuraea turkmeniaca</name>
    <dbReference type="NCBI Taxonomy" id="103838"/>
    <lineage>
        <taxon>Bacteria</taxon>
        <taxon>Bacillati</taxon>
        <taxon>Actinomycetota</taxon>
        <taxon>Actinomycetes</taxon>
        <taxon>Streptosporangiales</taxon>
        <taxon>Streptosporangiaceae</taxon>
        <taxon>Nonomuraea</taxon>
    </lineage>
</organism>
<dbReference type="EMBL" id="VCKY01000231">
    <property type="protein sequence ID" value="TMR09488.1"/>
    <property type="molecule type" value="Genomic_DNA"/>
</dbReference>
<dbReference type="OrthoDB" id="4072449at2"/>
<accession>A0A5S4F0W0</accession>
<protein>
    <recommendedName>
        <fullName evidence="5">Enoyl reductase</fullName>
    </recommendedName>
</protein>
<sequence length="321" mass="34732">MHPMKALISFATAGLLLLPSLSAQDPGPGNDTSARGSQTGKSGEQLRAEIESRRIKISGNGAKGGKGDGFRMKRPCWYEPFLNAEDMHRFFTEGRDAANRARIDEESRREFVQPFKDRLGQEGLWWTPAYNKGDPAGAACWAALQQFLFVPPGVTPPSGITIEQLAELARAAMTVPEQTVKLNPDAKSFVNLPTHVWLEGIGETRRSVTAEIPGVMSVTVVATLQDLKIDPGTTPDRAEVTASGCGTAGKPYVKGGAFSCGVRYLRSSIDQPRETYPLTVTAVWPVEVQGDVVPFQFAPVELSVTRDVPVGEIQSNVKPPN</sequence>
<reference evidence="3 4" key="1">
    <citation type="submission" date="2019-05" db="EMBL/GenBank/DDBJ databases">
        <title>Draft genome sequence of Nonomuraea turkmeniaca DSM 43926.</title>
        <authorList>
            <person name="Saricaoglu S."/>
            <person name="Isik K."/>
        </authorList>
    </citation>
    <scope>NUCLEOTIDE SEQUENCE [LARGE SCALE GENOMIC DNA]</scope>
    <source>
        <strain evidence="3 4">DSM 43926</strain>
    </source>
</reference>
<keyword evidence="2" id="KW-0732">Signal</keyword>
<feature type="chain" id="PRO_5038540121" description="Enoyl reductase" evidence="2">
    <location>
        <begin position="24"/>
        <end position="321"/>
    </location>
</feature>
<feature type="compositionally biased region" description="Polar residues" evidence="1">
    <location>
        <begin position="30"/>
        <end position="42"/>
    </location>
</feature>
<keyword evidence="4" id="KW-1185">Reference proteome</keyword>
<evidence type="ECO:0000313" key="3">
    <source>
        <dbReference type="EMBL" id="TMR09488.1"/>
    </source>
</evidence>
<comment type="caution">
    <text evidence="3">The sequence shown here is derived from an EMBL/GenBank/DDBJ whole genome shotgun (WGS) entry which is preliminary data.</text>
</comment>
<feature type="region of interest" description="Disordered" evidence="1">
    <location>
        <begin position="21"/>
        <end position="46"/>
    </location>
</feature>
<feature type="signal peptide" evidence="2">
    <location>
        <begin position="1"/>
        <end position="23"/>
    </location>
</feature>
<evidence type="ECO:0000256" key="1">
    <source>
        <dbReference type="SAM" id="MobiDB-lite"/>
    </source>
</evidence>
<evidence type="ECO:0000256" key="2">
    <source>
        <dbReference type="SAM" id="SignalP"/>
    </source>
</evidence>
<name>A0A5S4F0W0_9ACTN</name>
<evidence type="ECO:0000313" key="4">
    <source>
        <dbReference type="Proteomes" id="UP000309128"/>
    </source>
</evidence>
<evidence type="ECO:0008006" key="5">
    <source>
        <dbReference type="Google" id="ProtNLM"/>
    </source>
</evidence>
<dbReference type="Proteomes" id="UP000309128">
    <property type="component" value="Unassembled WGS sequence"/>
</dbReference>
<proteinExistence type="predicted"/>
<gene>
    <name evidence="3" type="ORF">ETD86_43400</name>
</gene>
<dbReference type="AlphaFoldDB" id="A0A5S4F0W0"/>